<dbReference type="RefSeq" id="WP_173060447.1">
    <property type="nucleotide sequence ID" value="NZ_BAABGO010000019.1"/>
</dbReference>
<evidence type="ECO:0000313" key="1">
    <source>
        <dbReference type="EMBL" id="GFJ81360.1"/>
    </source>
</evidence>
<gene>
    <name evidence="1" type="ORF">Phou_055400</name>
</gene>
<comment type="caution">
    <text evidence="1">The sequence shown here is derived from an EMBL/GenBank/DDBJ whole genome shotgun (WGS) entry which is preliminary data.</text>
</comment>
<dbReference type="AlphaFoldDB" id="A0A6V8KD55"/>
<proteinExistence type="predicted"/>
<protein>
    <submittedName>
        <fullName evidence="1">Uncharacterized protein</fullName>
    </submittedName>
</protein>
<dbReference type="Proteomes" id="UP000482800">
    <property type="component" value="Unassembled WGS sequence"/>
</dbReference>
<accession>A0A6V8KD55</accession>
<keyword evidence="2" id="KW-1185">Reference proteome</keyword>
<organism evidence="1 2">
    <name type="scientific">Phytohabitans houttuyneae</name>
    <dbReference type="NCBI Taxonomy" id="1076126"/>
    <lineage>
        <taxon>Bacteria</taxon>
        <taxon>Bacillati</taxon>
        <taxon>Actinomycetota</taxon>
        <taxon>Actinomycetes</taxon>
        <taxon>Micromonosporales</taxon>
        <taxon>Micromonosporaceae</taxon>
    </lineage>
</organism>
<sequence length="468" mass="50243">MRLADELEPKLVEIRRWAMELFAANELHKYGLHFDDRGEVAFDWANPMNQPTLGQQWDEEAQRQLIATAQEQTSRFNSDLDALLARFRAYYDLDSLNLTALVGLLGGQSAEPPPDGPPATIHDRIGYADLTVAEVSALIVEWQWQGDAAQTFHSRFLVPFHDTSLRQRAYVYQMAVTAQTLHDYVIAIGNALLMAAEECLAALGKPGIPPTEEEFASAMLGLSIASVVFGALSLFPPLAPVAGPISLGAGVVTLAAPYVVDPRANPGVAEVGADGGTVWEVIQATWQTLTTIEQSFTDGDVKLSAALAEVLTSERALANPGMAMDPPQIANPGAETFEALTLNRSTGVPLDRDPVVLTVVALYRAGKVNLAGAAGQYAQASRELAFCMTPGSLARFFPRSVEEFEDARIRLDGLLTRTEEALDAAGVAVVDAATAFQLSDDQAAEFIRRTADLRTPSAVPEPGRVGGV</sequence>
<reference evidence="1 2" key="2">
    <citation type="submission" date="2020-03" db="EMBL/GenBank/DDBJ databases">
        <authorList>
            <person name="Ichikawa N."/>
            <person name="Kimura A."/>
            <person name="Kitahashi Y."/>
            <person name="Uohara A."/>
        </authorList>
    </citation>
    <scope>NUCLEOTIDE SEQUENCE [LARGE SCALE GENOMIC DNA]</scope>
    <source>
        <strain evidence="1 2">NBRC 108639</strain>
    </source>
</reference>
<dbReference type="EMBL" id="BLPF01000002">
    <property type="protein sequence ID" value="GFJ81360.1"/>
    <property type="molecule type" value="Genomic_DNA"/>
</dbReference>
<evidence type="ECO:0000313" key="2">
    <source>
        <dbReference type="Proteomes" id="UP000482800"/>
    </source>
</evidence>
<name>A0A6V8KD55_9ACTN</name>
<reference evidence="1 2" key="1">
    <citation type="submission" date="2020-03" db="EMBL/GenBank/DDBJ databases">
        <title>Whole genome shotgun sequence of Phytohabitans houttuyneae NBRC 108639.</title>
        <authorList>
            <person name="Komaki H."/>
            <person name="Tamura T."/>
        </authorList>
    </citation>
    <scope>NUCLEOTIDE SEQUENCE [LARGE SCALE GENOMIC DNA]</scope>
    <source>
        <strain evidence="1 2">NBRC 108639</strain>
    </source>
</reference>